<name>A0A0W0EZJ5_MONRR</name>
<protein>
    <submittedName>
        <fullName evidence="1">Uncharacterized protein</fullName>
    </submittedName>
</protein>
<proteinExistence type="predicted"/>
<evidence type="ECO:0000313" key="1">
    <source>
        <dbReference type="EMBL" id="KTB29362.1"/>
    </source>
</evidence>
<gene>
    <name evidence="1" type="ORF">WG66_18063</name>
</gene>
<sequence>MTKGSVSTFPDLYPFLKTIQHL</sequence>
<dbReference type="AlphaFoldDB" id="A0A0W0EZJ5"/>
<dbReference type="EMBL" id="LATX01002434">
    <property type="protein sequence ID" value="KTB29362.1"/>
    <property type="molecule type" value="Genomic_DNA"/>
</dbReference>
<comment type="caution">
    <text evidence="1">The sequence shown here is derived from an EMBL/GenBank/DDBJ whole genome shotgun (WGS) entry which is preliminary data.</text>
</comment>
<dbReference type="Proteomes" id="UP000054988">
    <property type="component" value="Unassembled WGS sequence"/>
</dbReference>
<organism evidence="1 2">
    <name type="scientific">Moniliophthora roreri</name>
    <name type="common">Frosty pod rot fungus</name>
    <name type="synonym">Monilia roreri</name>
    <dbReference type="NCBI Taxonomy" id="221103"/>
    <lineage>
        <taxon>Eukaryota</taxon>
        <taxon>Fungi</taxon>
        <taxon>Dikarya</taxon>
        <taxon>Basidiomycota</taxon>
        <taxon>Agaricomycotina</taxon>
        <taxon>Agaricomycetes</taxon>
        <taxon>Agaricomycetidae</taxon>
        <taxon>Agaricales</taxon>
        <taxon>Marasmiineae</taxon>
        <taxon>Marasmiaceae</taxon>
        <taxon>Moniliophthora</taxon>
    </lineage>
</organism>
<accession>A0A0W0EZJ5</accession>
<reference evidence="1 2" key="1">
    <citation type="submission" date="2015-12" db="EMBL/GenBank/DDBJ databases">
        <title>Draft genome sequence of Moniliophthora roreri, the causal agent of frosty pod rot of cacao.</title>
        <authorList>
            <person name="Aime M.C."/>
            <person name="Diaz-Valderrama J.R."/>
            <person name="Kijpornyongpan T."/>
            <person name="Phillips-Mora W."/>
        </authorList>
    </citation>
    <scope>NUCLEOTIDE SEQUENCE [LARGE SCALE GENOMIC DNA]</scope>
    <source>
        <strain evidence="1 2">MCA 2952</strain>
    </source>
</reference>
<evidence type="ECO:0000313" key="2">
    <source>
        <dbReference type="Proteomes" id="UP000054988"/>
    </source>
</evidence>